<dbReference type="GO" id="GO:0003700">
    <property type="term" value="F:DNA-binding transcription factor activity"/>
    <property type="evidence" value="ECO:0007669"/>
    <property type="project" value="InterPro"/>
</dbReference>
<evidence type="ECO:0000256" key="2">
    <source>
        <dbReference type="ARBA" id="ARBA00023015"/>
    </source>
</evidence>
<reference evidence="9" key="1">
    <citation type="journal article" date="2018" name="Gigascience">
        <title>Genome assembly of the Pink Ipe (Handroanthus impetiginosus, Bignoniaceae), a highly valued, ecologically keystone Neotropical timber forest tree.</title>
        <authorList>
            <person name="Silva-Junior O.B."/>
            <person name="Grattapaglia D."/>
            <person name="Novaes E."/>
            <person name="Collevatti R.G."/>
        </authorList>
    </citation>
    <scope>NUCLEOTIDE SEQUENCE [LARGE SCALE GENOMIC DNA]</scope>
    <source>
        <strain evidence="9">cv. UFG-1</strain>
    </source>
</reference>
<comment type="subcellular location">
    <subcellularLocation>
        <location evidence="1">Nucleus</location>
    </subcellularLocation>
</comment>
<keyword evidence="3" id="KW-0238">DNA-binding</keyword>
<dbReference type="SMART" id="SM00774">
    <property type="entry name" value="WRKY"/>
    <property type="match status" value="1"/>
</dbReference>
<name>A0A2G9HV23_9LAMI</name>
<evidence type="ECO:0000256" key="3">
    <source>
        <dbReference type="ARBA" id="ARBA00023125"/>
    </source>
</evidence>
<dbReference type="GO" id="GO:0005634">
    <property type="term" value="C:nucleus"/>
    <property type="evidence" value="ECO:0007669"/>
    <property type="project" value="UniProtKB-SubCell"/>
</dbReference>
<evidence type="ECO:0000256" key="6">
    <source>
        <dbReference type="SAM" id="MobiDB-lite"/>
    </source>
</evidence>
<dbReference type="OrthoDB" id="2021064at2759"/>
<keyword evidence="2" id="KW-0805">Transcription regulation</keyword>
<dbReference type="InterPro" id="IPR036576">
    <property type="entry name" value="WRKY_dom_sf"/>
</dbReference>
<dbReference type="GO" id="GO:0043565">
    <property type="term" value="F:sequence-specific DNA binding"/>
    <property type="evidence" value="ECO:0007669"/>
    <property type="project" value="InterPro"/>
</dbReference>
<dbReference type="AlphaFoldDB" id="A0A2G9HV23"/>
<dbReference type="PROSITE" id="PS50811">
    <property type="entry name" value="WRKY"/>
    <property type="match status" value="1"/>
</dbReference>
<accession>A0A2G9HV23</accession>
<keyword evidence="9" id="KW-1185">Reference proteome</keyword>
<dbReference type="Proteomes" id="UP000231279">
    <property type="component" value="Unassembled WGS sequence"/>
</dbReference>
<dbReference type="SUPFAM" id="SSF118290">
    <property type="entry name" value="WRKY DNA-binding domain"/>
    <property type="match status" value="1"/>
</dbReference>
<evidence type="ECO:0000313" key="8">
    <source>
        <dbReference type="EMBL" id="PIN21369.1"/>
    </source>
</evidence>
<dbReference type="PANTHER" id="PTHR31282">
    <property type="entry name" value="WRKY TRANSCRIPTION FACTOR 21-RELATED"/>
    <property type="match status" value="1"/>
</dbReference>
<evidence type="ECO:0000256" key="4">
    <source>
        <dbReference type="ARBA" id="ARBA00023163"/>
    </source>
</evidence>
<comment type="caution">
    <text evidence="8">The sequence shown here is derived from an EMBL/GenBank/DDBJ whole genome shotgun (WGS) entry which is preliminary data.</text>
</comment>
<proteinExistence type="predicted"/>
<feature type="region of interest" description="Disordered" evidence="6">
    <location>
        <begin position="73"/>
        <end position="121"/>
    </location>
</feature>
<evidence type="ECO:0000256" key="5">
    <source>
        <dbReference type="ARBA" id="ARBA00023242"/>
    </source>
</evidence>
<keyword evidence="5" id="KW-0539">Nucleus</keyword>
<evidence type="ECO:0000256" key="1">
    <source>
        <dbReference type="ARBA" id="ARBA00004123"/>
    </source>
</evidence>
<gene>
    <name evidence="8" type="ORF">CDL12_05914</name>
</gene>
<protein>
    <recommendedName>
        <fullName evidence="7">WRKY domain-containing protein</fullName>
    </recommendedName>
</protein>
<dbReference type="InterPro" id="IPR003657">
    <property type="entry name" value="WRKY_dom"/>
</dbReference>
<organism evidence="8 9">
    <name type="scientific">Handroanthus impetiginosus</name>
    <dbReference type="NCBI Taxonomy" id="429701"/>
    <lineage>
        <taxon>Eukaryota</taxon>
        <taxon>Viridiplantae</taxon>
        <taxon>Streptophyta</taxon>
        <taxon>Embryophyta</taxon>
        <taxon>Tracheophyta</taxon>
        <taxon>Spermatophyta</taxon>
        <taxon>Magnoliopsida</taxon>
        <taxon>eudicotyledons</taxon>
        <taxon>Gunneridae</taxon>
        <taxon>Pentapetalae</taxon>
        <taxon>asterids</taxon>
        <taxon>lamiids</taxon>
        <taxon>Lamiales</taxon>
        <taxon>Bignoniaceae</taxon>
        <taxon>Crescentiina</taxon>
        <taxon>Tabebuia alliance</taxon>
        <taxon>Handroanthus</taxon>
    </lineage>
</organism>
<feature type="domain" description="WRKY" evidence="7">
    <location>
        <begin position="126"/>
        <end position="189"/>
    </location>
</feature>
<keyword evidence="4" id="KW-0804">Transcription</keyword>
<dbReference type="STRING" id="429701.A0A2G9HV23"/>
<dbReference type="Gene3D" id="2.20.25.80">
    <property type="entry name" value="WRKY domain"/>
    <property type="match status" value="1"/>
</dbReference>
<dbReference type="InterPro" id="IPR044810">
    <property type="entry name" value="WRKY_plant"/>
</dbReference>
<evidence type="ECO:0000259" key="7">
    <source>
        <dbReference type="PROSITE" id="PS50811"/>
    </source>
</evidence>
<dbReference type="Pfam" id="PF03106">
    <property type="entry name" value="WRKY"/>
    <property type="match status" value="1"/>
</dbReference>
<sequence length="329" mass="36410">MATSSWVASGSSVPVDRERVIRELTRGRKIADELRLRLRETGVDGTAAAKVLPSQELVGKIMDSFTQSISILSGGGDSDEVSQVPAVTNSPGRKSEDSGESCKTPAPKDRRGCYKRRRTSETSIKDTPTLFEDGHAWRKYGQKVILNTKHPRNYYRCTHKFDQSCQATKQVQKIQDDPPLFRTTYHGHHTCKNLFKSSHQILVDPETQNSSIIWSFASRTADYKPNKAAVINSSPAVNAAIKQENKEVEHDHEQMKMKSSPPSDGDYIISAELTAFDRNATDPLGAFSSASDHGDVLSSDVYSCTASTHSMDVDMMGSVFDDFLELESL</sequence>
<dbReference type="EMBL" id="NKXS01000950">
    <property type="protein sequence ID" value="PIN21369.1"/>
    <property type="molecule type" value="Genomic_DNA"/>
</dbReference>
<evidence type="ECO:0000313" key="9">
    <source>
        <dbReference type="Proteomes" id="UP000231279"/>
    </source>
</evidence>